<evidence type="ECO:0000259" key="4">
    <source>
        <dbReference type="PROSITE" id="PS01031"/>
    </source>
</evidence>
<dbReference type="SUPFAM" id="SSF49764">
    <property type="entry name" value="HSP20-like chaperones"/>
    <property type="match status" value="1"/>
</dbReference>
<dbReference type="Pfam" id="PF00011">
    <property type="entry name" value="HSP20"/>
    <property type="match status" value="1"/>
</dbReference>
<feature type="domain" description="CS" evidence="5">
    <location>
        <begin position="13"/>
        <end position="133"/>
    </location>
</feature>
<evidence type="ECO:0000259" key="5">
    <source>
        <dbReference type="PROSITE" id="PS51203"/>
    </source>
</evidence>
<evidence type="ECO:0000256" key="1">
    <source>
        <dbReference type="PROSITE-ProRule" id="PRU00285"/>
    </source>
</evidence>
<evidence type="ECO:0000256" key="3">
    <source>
        <dbReference type="SAM" id="MobiDB-lite"/>
    </source>
</evidence>
<accession>A0A0G1IL59</accession>
<dbReference type="InterPro" id="IPR007052">
    <property type="entry name" value="CS_dom"/>
</dbReference>
<organism evidence="6 7">
    <name type="scientific">Candidatus Giovannonibacteria bacterium GW2011_GWA1_44_25</name>
    <dbReference type="NCBI Taxonomy" id="1618645"/>
    <lineage>
        <taxon>Bacteria</taxon>
        <taxon>Candidatus Giovannoniibacteriota</taxon>
    </lineage>
</organism>
<comment type="caution">
    <text evidence="6">The sequence shown here is derived from an EMBL/GenBank/DDBJ whole genome shotgun (WGS) entry which is preliminary data.</text>
</comment>
<reference evidence="6 7" key="1">
    <citation type="journal article" date="2015" name="Nature">
        <title>rRNA introns, odd ribosomes, and small enigmatic genomes across a large radiation of phyla.</title>
        <authorList>
            <person name="Brown C.T."/>
            <person name="Hug L.A."/>
            <person name="Thomas B.C."/>
            <person name="Sharon I."/>
            <person name="Castelle C.J."/>
            <person name="Singh A."/>
            <person name="Wilkins M.J."/>
            <person name="Williams K.H."/>
            <person name="Banfield J.F."/>
        </authorList>
    </citation>
    <scope>NUCLEOTIDE SEQUENCE [LARGE SCALE GENOMIC DNA]</scope>
</reference>
<dbReference type="InterPro" id="IPR031107">
    <property type="entry name" value="Small_HSP"/>
</dbReference>
<feature type="compositionally biased region" description="Basic and acidic residues" evidence="3">
    <location>
        <begin position="11"/>
        <end position="21"/>
    </location>
</feature>
<dbReference type="InterPro" id="IPR002068">
    <property type="entry name" value="A-crystallin/Hsp20_dom"/>
</dbReference>
<dbReference type="EMBL" id="LCIR01000003">
    <property type="protein sequence ID" value="KKT60096.1"/>
    <property type="molecule type" value="Genomic_DNA"/>
</dbReference>
<dbReference type="InterPro" id="IPR008978">
    <property type="entry name" value="HSP20-like_chaperone"/>
</dbReference>
<proteinExistence type="inferred from homology"/>
<evidence type="ECO:0000313" key="6">
    <source>
        <dbReference type="EMBL" id="KKT60096.1"/>
    </source>
</evidence>
<evidence type="ECO:0000256" key="2">
    <source>
        <dbReference type="RuleBase" id="RU003616"/>
    </source>
</evidence>
<dbReference type="AlphaFoldDB" id="A0A0G1IL59"/>
<dbReference type="PROSITE" id="PS51203">
    <property type="entry name" value="CS"/>
    <property type="match status" value="1"/>
</dbReference>
<comment type="similarity">
    <text evidence="1 2">Belongs to the small heat shock protein (HSP20) family.</text>
</comment>
<evidence type="ECO:0000313" key="7">
    <source>
        <dbReference type="Proteomes" id="UP000034087"/>
    </source>
</evidence>
<sequence length="133" mass="14996">MDNLDEPSGQDAKKPTKHDLPQDEEGQLTIDVWQTPDEIVVQAIVGGVKPEDLDVSVTHDMVTLRGKREKQREVSGNDYFYQELYWGAFSRSILLPQEVDADEAQATIKNGLLTIHLPKLDKARVAKLKVKNE</sequence>
<gene>
    <name evidence="6" type="ORF">UW53_C0003G0007</name>
</gene>
<dbReference type="Proteomes" id="UP000034087">
    <property type="component" value="Unassembled WGS sequence"/>
</dbReference>
<keyword evidence="6" id="KW-0346">Stress response</keyword>
<dbReference type="CDD" id="cd06464">
    <property type="entry name" value="ACD_sHsps-like"/>
    <property type="match status" value="1"/>
</dbReference>
<feature type="domain" description="SHSP" evidence="4">
    <location>
        <begin position="21"/>
        <end position="133"/>
    </location>
</feature>
<feature type="region of interest" description="Disordered" evidence="3">
    <location>
        <begin position="1"/>
        <end position="28"/>
    </location>
</feature>
<protein>
    <submittedName>
        <fullName evidence="6">Protein containing Heat shock protein Hsp20 protein</fullName>
    </submittedName>
</protein>
<dbReference type="PROSITE" id="PS01031">
    <property type="entry name" value="SHSP"/>
    <property type="match status" value="1"/>
</dbReference>
<dbReference type="Gene3D" id="2.60.40.790">
    <property type="match status" value="1"/>
</dbReference>
<dbReference type="PANTHER" id="PTHR11527">
    <property type="entry name" value="HEAT-SHOCK PROTEIN 20 FAMILY MEMBER"/>
    <property type="match status" value="1"/>
</dbReference>
<name>A0A0G1IL59_9BACT</name>